<dbReference type="Pfam" id="PF25886">
    <property type="entry name" value="Msy1"/>
    <property type="match status" value="1"/>
</dbReference>
<evidence type="ECO:0000256" key="3">
    <source>
        <dbReference type="ARBA" id="ARBA00022837"/>
    </source>
</evidence>
<comment type="similarity">
    <text evidence="2 4">Belongs to the MscS (TC 1.A.23) family.</text>
</comment>
<dbReference type="Proteomes" id="UP000194127">
    <property type="component" value="Unassembled WGS sequence"/>
</dbReference>
<evidence type="ECO:0000256" key="2">
    <source>
        <dbReference type="ARBA" id="ARBA00008017"/>
    </source>
</evidence>
<feature type="compositionally biased region" description="Basic and acidic residues" evidence="5">
    <location>
        <begin position="1"/>
        <end position="10"/>
    </location>
</feature>
<dbReference type="OrthoDB" id="544685at2759"/>
<feature type="transmembrane region" description="Helical" evidence="6">
    <location>
        <begin position="209"/>
        <end position="228"/>
    </location>
</feature>
<dbReference type="InterPro" id="IPR010920">
    <property type="entry name" value="LSM_dom_sf"/>
</dbReference>
<dbReference type="GO" id="GO:0005509">
    <property type="term" value="F:calcium ion binding"/>
    <property type="evidence" value="ECO:0007669"/>
    <property type="project" value="InterPro"/>
</dbReference>
<dbReference type="InterPro" id="IPR011992">
    <property type="entry name" value="EF-hand-dom_pair"/>
</dbReference>
<keyword evidence="6" id="KW-0812">Transmembrane</keyword>
<dbReference type="AlphaFoldDB" id="A0A1X6NCX0"/>
<feature type="domain" description="EF-hand" evidence="7">
    <location>
        <begin position="369"/>
        <end position="404"/>
    </location>
</feature>
<comment type="subcellular location">
    <subcellularLocation>
        <location evidence="1">Endomembrane system</location>
        <topology evidence="1">Multi-pass membrane protein</topology>
    </subcellularLocation>
    <subcellularLocation>
        <location evidence="4">Endoplasmic reticulum membrane</location>
    </subcellularLocation>
</comment>
<name>A0A1X6NCX0_9APHY</name>
<evidence type="ECO:0000256" key="4">
    <source>
        <dbReference type="PIRNR" id="PIRNR017209"/>
    </source>
</evidence>
<dbReference type="InterPro" id="IPR058650">
    <property type="entry name" value="Msy1/2-like"/>
</dbReference>
<dbReference type="PANTHER" id="PTHR31323">
    <property type="entry name" value="MECHANOSENSITIVE ION CHANNEL PROTEIN MSY2"/>
    <property type="match status" value="1"/>
</dbReference>
<feature type="region of interest" description="Disordered" evidence="5">
    <location>
        <begin position="1"/>
        <end position="37"/>
    </location>
</feature>
<feature type="region of interest" description="Disordered" evidence="5">
    <location>
        <begin position="657"/>
        <end position="683"/>
    </location>
</feature>
<dbReference type="InterPro" id="IPR018247">
    <property type="entry name" value="EF_Hand_1_Ca_BS"/>
</dbReference>
<keyword evidence="4 6" id="KW-0472">Membrane</keyword>
<evidence type="ECO:0000313" key="9">
    <source>
        <dbReference type="Proteomes" id="UP000194127"/>
    </source>
</evidence>
<keyword evidence="6" id="KW-1133">Transmembrane helix</keyword>
<dbReference type="EMBL" id="KZ110592">
    <property type="protein sequence ID" value="OSX66414.1"/>
    <property type="molecule type" value="Genomic_DNA"/>
</dbReference>
<dbReference type="PROSITE" id="PS50222">
    <property type="entry name" value="EF_HAND_2"/>
    <property type="match status" value="1"/>
</dbReference>
<dbReference type="GO" id="GO:0005262">
    <property type="term" value="F:calcium channel activity"/>
    <property type="evidence" value="ECO:0007669"/>
    <property type="project" value="TreeGrafter"/>
</dbReference>
<feature type="transmembrane region" description="Helical" evidence="6">
    <location>
        <begin position="91"/>
        <end position="113"/>
    </location>
</feature>
<dbReference type="GO" id="GO:0005789">
    <property type="term" value="C:endoplasmic reticulum membrane"/>
    <property type="evidence" value="ECO:0007669"/>
    <property type="project" value="UniProtKB-SubCell"/>
</dbReference>
<proteinExistence type="inferred from homology"/>
<feature type="compositionally biased region" description="Polar residues" evidence="5">
    <location>
        <begin position="733"/>
        <end position="753"/>
    </location>
</feature>
<dbReference type="GO" id="GO:0006874">
    <property type="term" value="P:intracellular calcium ion homeostasis"/>
    <property type="evidence" value="ECO:0007669"/>
    <property type="project" value="TreeGrafter"/>
</dbReference>
<sequence>MPEPKPRDYVTFDSRQNSAHQRTETAEDGRPHHSRSSGSWDLLGGIRHSYVDYDPRRASQAHLAFAEGDIPNNAFAKVYNYLLDVSIITRWIIFIIPVLGLLWIPGILGFTAYPDTTIWGVKLVWWSIWLTVVWCGWWGALASSMVLPHIARHTVGVVSVWSRKYIDWLQALHRYIAFFGWTLAIWISFQPLVNTRRVPDTSSGDAEALSTLAKLLFALFECALILLAEKLCIQWIATQFHQRSYAERVANQKFAIRMLVSLYRRSSDIPWRSDTLREGHVEVKRPRRLLKKALHGVKFAATTTTTALGNVASEMMGTSVLQPNSPPAMVKTAIESPNKSRMLARRLFYSFVKPGANALTVDDIMPFFPTPEDAEAAFILFDKDMNGDVTRDEIEIACMEVHREQLSIEHSMRDLDSAVGRLDNIFMTIYFFVVLLIFAVALEAQLLTLVTSAGTFVLGLSWLIGTSLGEVLTSIIFLFVKHPYDVGDRLSIDQLDYTVKEIRLLSTVFLDSNACSVQAPHSLLNTKFIQNMRRSPQMSETFTFDVNFGTTFEQIEQLRELMLTFLKTERRDFQPIFDVSILDIPAQEKMMLTADIRYKGNWQQGTLKTTRRNKWISALKTAMQKAKVFGPAGDPGAIPAPDRLTLVPWEQIEAADKKKLQKEEQEKKRGGVREMSAPTADWNLTDKQAIMMDDTQDVFGEANSVTSFSTDPSRPVTRPPSVEGGARRRYPSGPTQPVPMTSVTTHSPLVRQTQGDEEIEMRTSPRRSPGSPAAEQE</sequence>
<dbReference type="InterPro" id="IPR006685">
    <property type="entry name" value="MscS_channel_2nd"/>
</dbReference>
<feature type="transmembrane region" description="Helical" evidence="6">
    <location>
        <begin position="429"/>
        <end position="450"/>
    </location>
</feature>
<dbReference type="STRING" id="670580.A0A1X6NCX0"/>
<evidence type="ECO:0000259" key="7">
    <source>
        <dbReference type="PROSITE" id="PS50222"/>
    </source>
</evidence>
<dbReference type="Pfam" id="PF00924">
    <property type="entry name" value="MS_channel_2nd"/>
    <property type="match status" value="1"/>
</dbReference>
<dbReference type="SUPFAM" id="SSF47473">
    <property type="entry name" value="EF-hand"/>
    <property type="match status" value="1"/>
</dbReference>
<dbReference type="GeneID" id="36333500"/>
<feature type="transmembrane region" description="Helical" evidence="6">
    <location>
        <begin position="172"/>
        <end position="189"/>
    </location>
</feature>
<gene>
    <name evidence="8" type="ORF">POSPLADRAFT_1177880</name>
</gene>
<feature type="compositionally biased region" description="Basic and acidic residues" evidence="5">
    <location>
        <begin position="657"/>
        <end position="672"/>
    </location>
</feature>
<feature type="transmembrane region" description="Helical" evidence="6">
    <location>
        <begin position="125"/>
        <end position="151"/>
    </location>
</feature>
<evidence type="ECO:0000256" key="6">
    <source>
        <dbReference type="SAM" id="Phobius"/>
    </source>
</evidence>
<keyword evidence="4" id="KW-0256">Endoplasmic reticulum</keyword>
<keyword evidence="3" id="KW-0106">Calcium</keyword>
<evidence type="ECO:0000256" key="5">
    <source>
        <dbReference type="SAM" id="MobiDB-lite"/>
    </source>
</evidence>
<dbReference type="RefSeq" id="XP_024343208.1">
    <property type="nucleotide sequence ID" value="XM_024488551.1"/>
</dbReference>
<dbReference type="InterPro" id="IPR002048">
    <property type="entry name" value="EF_hand_dom"/>
</dbReference>
<reference evidence="8 9" key="1">
    <citation type="submission" date="2017-04" db="EMBL/GenBank/DDBJ databases">
        <title>Genome Sequence of the Model Brown-Rot Fungus Postia placenta SB12.</title>
        <authorList>
            <consortium name="DOE Joint Genome Institute"/>
            <person name="Gaskell J."/>
            <person name="Kersten P."/>
            <person name="Larrondo L.F."/>
            <person name="Canessa P."/>
            <person name="Martinez D."/>
            <person name="Hibbett D."/>
            <person name="Schmoll M."/>
            <person name="Kubicek C.P."/>
            <person name="Martinez A.T."/>
            <person name="Yadav J."/>
            <person name="Master E."/>
            <person name="Magnuson J.K."/>
            <person name="James T."/>
            <person name="Yaver D."/>
            <person name="Berka R."/>
            <person name="Labutti K."/>
            <person name="Lipzen A."/>
            <person name="Aerts A."/>
            <person name="Barry K."/>
            <person name="Henrissat B."/>
            <person name="Blanchette R."/>
            <person name="Grigoriev I."/>
            <person name="Cullen D."/>
        </authorList>
    </citation>
    <scope>NUCLEOTIDE SEQUENCE [LARGE SCALE GENOMIC DNA]</scope>
    <source>
        <strain evidence="8 9">MAD-698-R-SB12</strain>
    </source>
</reference>
<dbReference type="PANTHER" id="PTHR31323:SF15">
    <property type="entry name" value="MECHANOSENSITIVE ION CHANNEL PROTEIN MSY1"/>
    <property type="match status" value="1"/>
</dbReference>
<dbReference type="PIRSF" id="PIRSF017209">
    <property type="entry name" value="Memb_At2g17000_prd"/>
    <property type="match status" value="1"/>
</dbReference>
<dbReference type="PROSITE" id="PS00018">
    <property type="entry name" value="EF_HAND_1"/>
    <property type="match status" value="1"/>
</dbReference>
<dbReference type="SUPFAM" id="SSF50182">
    <property type="entry name" value="Sm-like ribonucleoproteins"/>
    <property type="match status" value="1"/>
</dbReference>
<accession>A0A1X6NCX0</accession>
<keyword evidence="9" id="KW-1185">Reference proteome</keyword>
<evidence type="ECO:0000256" key="1">
    <source>
        <dbReference type="ARBA" id="ARBA00004127"/>
    </source>
</evidence>
<feature type="transmembrane region" description="Helical" evidence="6">
    <location>
        <begin position="456"/>
        <end position="480"/>
    </location>
</feature>
<dbReference type="InterPro" id="IPR016688">
    <property type="entry name" value="MscS-like_plants/fungi"/>
</dbReference>
<evidence type="ECO:0000313" key="8">
    <source>
        <dbReference type="EMBL" id="OSX66414.1"/>
    </source>
</evidence>
<feature type="compositionally biased region" description="Basic and acidic residues" evidence="5">
    <location>
        <begin position="21"/>
        <end position="31"/>
    </location>
</feature>
<organism evidence="8 9">
    <name type="scientific">Postia placenta MAD-698-R-SB12</name>
    <dbReference type="NCBI Taxonomy" id="670580"/>
    <lineage>
        <taxon>Eukaryota</taxon>
        <taxon>Fungi</taxon>
        <taxon>Dikarya</taxon>
        <taxon>Basidiomycota</taxon>
        <taxon>Agaricomycotina</taxon>
        <taxon>Agaricomycetes</taxon>
        <taxon>Polyporales</taxon>
        <taxon>Adustoporiaceae</taxon>
        <taxon>Rhodonia</taxon>
    </lineage>
</organism>
<feature type="region of interest" description="Disordered" evidence="5">
    <location>
        <begin position="704"/>
        <end position="777"/>
    </location>
</feature>
<protein>
    <recommendedName>
        <fullName evidence="4">Mechanosensitive ion channel protein</fullName>
    </recommendedName>
</protein>